<dbReference type="Gene3D" id="6.10.340.10">
    <property type="match status" value="1"/>
</dbReference>
<evidence type="ECO:0000256" key="10">
    <source>
        <dbReference type="SAM" id="Phobius"/>
    </source>
</evidence>
<feature type="region of interest" description="Disordered" evidence="9">
    <location>
        <begin position="1068"/>
        <end position="1095"/>
    </location>
</feature>
<dbReference type="Pfam" id="PF02743">
    <property type="entry name" value="dCache_1"/>
    <property type="match status" value="1"/>
</dbReference>
<dbReference type="Pfam" id="PF18947">
    <property type="entry name" value="HAMP_2"/>
    <property type="match status" value="3"/>
</dbReference>
<dbReference type="AlphaFoldDB" id="A0A8J7VZI5"/>
<organism evidence="13 14">
    <name type="scientific">Sinanaerobacter chloroacetimidivorans</name>
    <dbReference type="NCBI Taxonomy" id="2818044"/>
    <lineage>
        <taxon>Bacteria</taxon>
        <taxon>Bacillati</taxon>
        <taxon>Bacillota</taxon>
        <taxon>Clostridia</taxon>
        <taxon>Peptostreptococcales</taxon>
        <taxon>Anaerovoracaceae</taxon>
        <taxon>Sinanaerobacter</taxon>
    </lineage>
</organism>
<evidence type="ECO:0000256" key="2">
    <source>
        <dbReference type="ARBA" id="ARBA00022475"/>
    </source>
</evidence>
<evidence type="ECO:0000256" key="8">
    <source>
        <dbReference type="PROSITE-ProRule" id="PRU00284"/>
    </source>
</evidence>
<keyword evidence="5 10" id="KW-1133">Transmembrane helix</keyword>
<comment type="similarity">
    <text evidence="7">Belongs to the methyl-accepting chemotaxis (MCP) protein family.</text>
</comment>
<keyword evidence="2" id="KW-1003">Cell membrane</keyword>
<dbReference type="RefSeq" id="WP_227017691.1">
    <property type="nucleotide sequence ID" value="NZ_JAGSND010000003.1"/>
</dbReference>
<dbReference type="GO" id="GO:0005886">
    <property type="term" value="C:plasma membrane"/>
    <property type="evidence" value="ECO:0007669"/>
    <property type="project" value="UniProtKB-SubCell"/>
</dbReference>
<dbReference type="GO" id="GO:0004888">
    <property type="term" value="F:transmembrane signaling receptor activity"/>
    <property type="evidence" value="ECO:0007669"/>
    <property type="project" value="TreeGrafter"/>
</dbReference>
<dbReference type="InterPro" id="IPR051310">
    <property type="entry name" value="MCP_chemotaxis"/>
</dbReference>
<gene>
    <name evidence="13" type="ORF">KCX82_06740</name>
</gene>
<dbReference type="GO" id="GO:0007165">
    <property type="term" value="P:signal transduction"/>
    <property type="evidence" value="ECO:0007669"/>
    <property type="project" value="UniProtKB-KW"/>
</dbReference>
<evidence type="ECO:0000313" key="13">
    <source>
        <dbReference type="EMBL" id="MBR0597561.1"/>
    </source>
</evidence>
<dbReference type="FunFam" id="1.10.287.950:FF:000001">
    <property type="entry name" value="Methyl-accepting chemotaxis sensory transducer"/>
    <property type="match status" value="1"/>
</dbReference>
<dbReference type="Pfam" id="PF00672">
    <property type="entry name" value="HAMP"/>
    <property type="match status" value="1"/>
</dbReference>
<name>A0A8J7VZI5_9FIRM</name>
<dbReference type="SMART" id="SM00283">
    <property type="entry name" value="MA"/>
    <property type="match status" value="1"/>
</dbReference>
<feature type="compositionally biased region" description="Basic and acidic residues" evidence="9">
    <location>
        <begin position="1077"/>
        <end position="1095"/>
    </location>
</feature>
<dbReference type="Gene3D" id="1.20.120.1530">
    <property type="match status" value="2"/>
</dbReference>
<dbReference type="CDD" id="cd11386">
    <property type="entry name" value="MCP_signal"/>
    <property type="match status" value="1"/>
</dbReference>
<dbReference type="SUPFAM" id="SSF158472">
    <property type="entry name" value="HAMP domain-like"/>
    <property type="match status" value="1"/>
</dbReference>
<dbReference type="EMBL" id="JAGSND010000003">
    <property type="protein sequence ID" value="MBR0597561.1"/>
    <property type="molecule type" value="Genomic_DNA"/>
</dbReference>
<dbReference type="PANTHER" id="PTHR43531:SF11">
    <property type="entry name" value="METHYL-ACCEPTING CHEMOTAXIS PROTEIN 3"/>
    <property type="match status" value="1"/>
</dbReference>
<keyword evidence="8" id="KW-0807">Transducer</keyword>
<dbReference type="SUPFAM" id="SSF58104">
    <property type="entry name" value="Methyl-accepting chemotaxis protein (MCP) signaling domain"/>
    <property type="match status" value="1"/>
</dbReference>
<sequence>MKLNLSKKIALFIGIVVIILSSVLGLVALKLSSNALISQQEEMMLHYAEESANYIESSVSKNLAVLLEVAGKVENAGMDWNTQRASLYGDVERLGYLDMAVVSPEGKALYVISGESADLSDREYIKKALNGEANISGVIISSVTGEPVIMEAVPIEVNGQVSGALIGRRDGTALNKLTDNLGLGERGYAFLLGADSTLYAHPNKQMVLDQRNVFQEIETGGTLKNFGISLKELGIGKPGMANYDLDGDSRLTAMVPVPNTDWSLGIGNYKSDVLAGVNHLRIAILIIALAIIAAGIAAAVFLGNKISKPIRDLKEMADKVALGDVDVNVETNLKDEVGELVAAFGAMAGNIKEQAEAAKRIAAGDLNLEIKPRSDKDVLSISMISVIETLRELVKEAELLTSAAIGGRLDTRGDTDKFSGGYKAIVEGFNTTLDAIVEPLDIALHYIQKMADGDELELLENTYQGEYGKLIGNLTMVRESLYTLINESGKLTRAAAEGDLSYRADVSKLKGVYAQIVDGINGALNSVIEPLQMAAEYMEKIGKGQIPETITDTYYGDFDHIKGSINACISGLGGLVEGKEILEAMSHNDYTRNVEGTYSGIYAEIAHSVNMVGASINHTIEIMNHIARGDLSDLEELKSIGRRSENDSLMPAIIIMMETIKALVEETTILASEAIEGNLHARGNTEKFSGEYGKVIEGINETLNAVTAPIAEASSVLREMAAGNLHVRVNGYYQGDHAAIKDALNETAENLLTYINEISSVLAEVGKGNLNLAVTGDYKGDFIEIKKSLNLIINTLSEILGDIYQASEQVASGSRQVSDGSQALSQGSTEQASAIQELTASISEIASQTKQNAVNANQASDLASEASENARKGNGQMQEMLASMIEISRSSENISKIIKVIDDIAFQTNILALNAAVEAARAGQHGKGFAVVAEEVRSLAGRSAEAARETTELIEGSIAKVQAGTKIADETASSLNEIVQGIEKAASLVTNIADASNEQASGIAQVNKGIEQVSQVVQNNSATSEESAAASEQLSSQAELLKEMVGRFKLHNGSTGLPGFDRKLLQEGDTPGFAGAAEERAKPRIMFDQDEFDKY</sequence>
<dbReference type="Pfam" id="PF00015">
    <property type="entry name" value="MCPsignal"/>
    <property type="match status" value="1"/>
</dbReference>
<evidence type="ECO:0000256" key="4">
    <source>
        <dbReference type="ARBA" id="ARBA00022692"/>
    </source>
</evidence>
<dbReference type="SMART" id="SM00304">
    <property type="entry name" value="HAMP"/>
    <property type="match status" value="4"/>
</dbReference>
<evidence type="ECO:0000256" key="6">
    <source>
        <dbReference type="ARBA" id="ARBA00023136"/>
    </source>
</evidence>
<comment type="subcellular location">
    <subcellularLocation>
        <location evidence="1">Cell membrane</location>
        <topology evidence="1">Multi-pass membrane protein</topology>
    </subcellularLocation>
</comment>
<keyword evidence="3" id="KW-0145">Chemotaxis</keyword>
<evidence type="ECO:0000259" key="12">
    <source>
        <dbReference type="PROSITE" id="PS50885"/>
    </source>
</evidence>
<evidence type="ECO:0000256" key="3">
    <source>
        <dbReference type="ARBA" id="ARBA00022500"/>
    </source>
</evidence>
<dbReference type="CDD" id="cd06225">
    <property type="entry name" value="HAMP"/>
    <property type="match status" value="1"/>
</dbReference>
<dbReference type="PROSITE" id="PS50885">
    <property type="entry name" value="HAMP"/>
    <property type="match status" value="2"/>
</dbReference>
<keyword evidence="14" id="KW-1185">Reference proteome</keyword>
<protein>
    <submittedName>
        <fullName evidence="13">HAMP domain-containing protein</fullName>
    </submittedName>
</protein>
<dbReference type="Gene3D" id="3.30.450.20">
    <property type="entry name" value="PAS domain"/>
    <property type="match status" value="1"/>
</dbReference>
<keyword evidence="6 10" id="KW-0472">Membrane</keyword>
<feature type="domain" description="HAMP" evidence="12">
    <location>
        <begin position="304"/>
        <end position="356"/>
    </location>
</feature>
<evidence type="ECO:0000259" key="11">
    <source>
        <dbReference type="PROSITE" id="PS50111"/>
    </source>
</evidence>
<accession>A0A8J7VZI5</accession>
<dbReference type="GO" id="GO:0006935">
    <property type="term" value="P:chemotaxis"/>
    <property type="evidence" value="ECO:0007669"/>
    <property type="project" value="UniProtKB-KW"/>
</dbReference>
<feature type="domain" description="Methyl-accepting transducer" evidence="11">
    <location>
        <begin position="806"/>
        <end position="1035"/>
    </location>
</feature>
<evidence type="ECO:0000256" key="1">
    <source>
        <dbReference type="ARBA" id="ARBA00004651"/>
    </source>
</evidence>
<dbReference type="PANTHER" id="PTHR43531">
    <property type="entry name" value="PROTEIN ICFG"/>
    <property type="match status" value="1"/>
</dbReference>
<reference evidence="13" key="1">
    <citation type="submission" date="2021-04" db="EMBL/GenBank/DDBJ databases">
        <title>Sinoanaerobacter chloroacetimidivorans sp. nov., an obligate anaerobic bacterium isolated from anaerobic sludge.</title>
        <authorList>
            <person name="Bao Y."/>
        </authorList>
    </citation>
    <scope>NUCLEOTIDE SEQUENCE</scope>
    <source>
        <strain evidence="13">BAD-6</strain>
    </source>
</reference>
<dbReference type="Proteomes" id="UP000675664">
    <property type="component" value="Unassembled WGS sequence"/>
</dbReference>
<dbReference type="Gene3D" id="1.10.287.950">
    <property type="entry name" value="Methyl-accepting chemotaxis protein"/>
    <property type="match status" value="1"/>
</dbReference>
<dbReference type="InterPro" id="IPR033479">
    <property type="entry name" value="dCache_1"/>
</dbReference>
<feature type="transmembrane region" description="Helical" evidence="10">
    <location>
        <begin position="280"/>
        <end position="302"/>
    </location>
</feature>
<dbReference type="InterPro" id="IPR004089">
    <property type="entry name" value="MCPsignal_dom"/>
</dbReference>
<dbReference type="CDD" id="cd12912">
    <property type="entry name" value="PDC2_MCP_like"/>
    <property type="match status" value="1"/>
</dbReference>
<evidence type="ECO:0000256" key="9">
    <source>
        <dbReference type="SAM" id="MobiDB-lite"/>
    </source>
</evidence>
<keyword evidence="4 10" id="KW-0812">Transmembrane</keyword>
<evidence type="ECO:0000256" key="7">
    <source>
        <dbReference type="ARBA" id="ARBA00029447"/>
    </source>
</evidence>
<feature type="domain" description="HAMP" evidence="12">
    <location>
        <begin position="704"/>
        <end position="756"/>
    </location>
</feature>
<evidence type="ECO:0000313" key="14">
    <source>
        <dbReference type="Proteomes" id="UP000675664"/>
    </source>
</evidence>
<comment type="caution">
    <text evidence="13">The sequence shown here is derived from an EMBL/GenBank/DDBJ whole genome shotgun (WGS) entry which is preliminary data.</text>
</comment>
<dbReference type="InterPro" id="IPR003660">
    <property type="entry name" value="HAMP_dom"/>
</dbReference>
<proteinExistence type="inferred from homology"/>
<evidence type="ECO:0000256" key="5">
    <source>
        <dbReference type="ARBA" id="ARBA00022989"/>
    </source>
</evidence>
<reference evidence="13" key="2">
    <citation type="submission" date="2021-04" db="EMBL/GenBank/DDBJ databases">
        <authorList>
            <person name="Liu J."/>
        </authorList>
    </citation>
    <scope>NUCLEOTIDE SEQUENCE</scope>
    <source>
        <strain evidence="13">BAD-6</strain>
    </source>
</reference>
<dbReference type="PROSITE" id="PS50111">
    <property type="entry name" value="CHEMOTAXIS_TRANSDUC_2"/>
    <property type="match status" value="1"/>
</dbReference>